<organism evidence="1 2">
    <name type="scientific">Hygrophoropsis aurantiaca</name>
    <dbReference type="NCBI Taxonomy" id="72124"/>
    <lineage>
        <taxon>Eukaryota</taxon>
        <taxon>Fungi</taxon>
        <taxon>Dikarya</taxon>
        <taxon>Basidiomycota</taxon>
        <taxon>Agaricomycotina</taxon>
        <taxon>Agaricomycetes</taxon>
        <taxon>Agaricomycetidae</taxon>
        <taxon>Boletales</taxon>
        <taxon>Coniophorineae</taxon>
        <taxon>Hygrophoropsidaceae</taxon>
        <taxon>Hygrophoropsis</taxon>
    </lineage>
</organism>
<evidence type="ECO:0000313" key="1">
    <source>
        <dbReference type="EMBL" id="KAH7915261.1"/>
    </source>
</evidence>
<name>A0ACB8ANY9_9AGAM</name>
<dbReference type="EMBL" id="MU267602">
    <property type="protein sequence ID" value="KAH7915261.1"/>
    <property type="molecule type" value="Genomic_DNA"/>
</dbReference>
<evidence type="ECO:0000313" key="2">
    <source>
        <dbReference type="Proteomes" id="UP000790377"/>
    </source>
</evidence>
<gene>
    <name evidence="1" type="ORF">BJ138DRAFT_1077671</name>
</gene>
<reference evidence="1" key="1">
    <citation type="journal article" date="2021" name="New Phytol.">
        <title>Evolutionary innovations through gain and loss of genes in the ectomycorrhizal Boletales.</title>
        <authorList>
            <person name="Wu G."/>
            <person name="Miyauchi S."/>
            <person name="Morin E."/>
            <person name="Kuo A."/>
            <person name="Drula E."/>
            <person name="Varga T."/>
            <person name="Kohler A."/>
            <person name="Feng B."/>
            <person name="Cao Y."/>
            <person name="Lipzen A."/>
            <person name="Daum C."/>
            <person name="Hundley H."/>
            <person name="Pangilinan J."/>
            <person name="Johnson J."/>
            <person name="Barry K."/>
            <person name="LaButti K."/>
            <person name="Ng V."/>
            <person name="Ahrendt S."/>
            <person name="Min B."/>
            <person name="Choi I.G."/>
            <person name="Park H."/>
            <person name="Plett J.M."/>
            <person name="Magnuson J."/>
            <person name="Spatafora J.W."/>
            <person name="Nagy L.G."/>
            <person name="Henrissat B."/>
            <person name="Grigoriev I.V."/>
            <person name="Yang Z.L."/>
            <person name="Xu J."/>
            <person name="Martin F.M."/>
        </authorList>
    </citation>
    <scope>NUCLEOTIDE SEQUENCE</scope>
    <source>
        <strain evidence="1">ATCC 28755</strain>
    </source>
</reference>
<keyword evidence="2" id="KW-1185">Reference proteome</keyword>
<proteinExistence type="predicted"/>
<dbReference type="Proteomes" id="UP000790377">
    <property type="component" value="Unassembled WGS sequence"/>
</dbReference>
<accession>A0ACB8ANY9</accession>
<comment type="caution">
    <text evidence="1">The sequence shown here is derived from an EMBL/GenBank/DDBJ whole genome shotgun (WGS) entry which is preliminary data.</text>
</comment>
<sequence>MAIPPSINASTVSEADIPRPKGVGILAMEVYFPYRCISEADLEVFDGVSAGKYTIGLGQEYMACCDDREDINSFALNAVSGLLERYNIDPKSIGRIDVGTETIIDKSKSVKTTLMDLFAESGNFDIEGIDSKNACYGSTAALFNAVNWVESTSWDGRNAIVVAGDIAIYAEGAARPAGGAGACALLIGPNAPVIVEPIHGNHMTNTYDFYKPRLDSEYPEVDGPVSVTTYISALDAAYSRFREKTAKAQKAQHNGHANGNGHVNGKTDSKSTFSLEDIDYAVFHAPYGKQVQKGLGRLLYNDFVTSPSAPQFANLPSSETLLSTSYTASLTDKNLEKAFIAASKSAYKQKVEPAMATSKRLGNMYTASLYGCLASLLSSVEPAELKGKRLSMFAFGSGCAASFFTLRVKGDTTEIREKMDLLKRLASMKVVPCQEYVDALSLREKNHNAVNYTPEGGIENIWPGTFYLNNVDSKYRRKYVRAPRA</sequence>
<protein>
    <submittedName>
        <fullName evidence="1">Hydroxymethylglutaryl-coenzyme A synthase C terminal-domain-containing protein</fullName>
    </submittedName>
</protein>